<keyword evidence="5 8" id="KW-0862">Zinc</keyword>
<dbReference type="PROSITE" id="PS00478">
    <property type="entry name" value="LIM_DOMAIN_1"/>
    <property type="match status" value="1"/>
</dbReference>
<feature type="domain" description="LIM zinc-binding" evidence="10">
    <location>
        <begin position="235"/>
        <end position="295"/>
    </location>
</feature>
<dbReference type="PANTHER" id="PTHR24215:SF35">
    <property type="entry name" value="MUSCLE LIM PROTEIN MLP84B"/>
    <property type="match status" value="1"/>
</dbReference>
<dbReference type="Gene3D" id="2.10.110.10">
    <property type="entry name" value="Cysteine Rich Protein"/>
    <property type="match status" value="2"/>
</dbReference>
<evidence type="ECO:0000313" key="12">
    <source>
        <dbReference type="Proteomes" id="UP001620626"/>
    </source>
</evidence>
<dbReference type="GO" id="GO:0030018">
    <property type="term" value="C:Z disc"/>
    <property type="evidence" value="ECO:0007669"/>
    <property type="project" value="UniProtKB-ARBA"/>
</dbReference>
<dbReference type="GO" id="GO:0060537">
    <property type="term" value="P:muscle tissue development"/>
    <property type="evidence" value="ECO:0007669"/>
    <property type="project" value="UniProtKB-ARBA"/>
</dbReference>
<keyword evidence="4" id="KW-0677">Repeat</keyword>
<feature type="compositionally biased region" description="Low complexity" evidence="9">
    <location>
        <begin position="186"/>
        <end position="197"/>
    </location>
</feature>
<reference evidence="11 12" key="1">
    <citation type="submission" date="2024-10" db="EMBL/GenBank/DDBJ databases">
        <authorList>
            <person name="Kim D."/>
        </authorList>
    </citation>
    <scope>NUCLEOTIDE SEQUENCE [LARGE SCALE GENOMIC DNA]</scope>
    <source>
        <strain evidence="11">BH-2024</strain>
    </source>
</reference>
<dbReference type="GO" id="GO:0007517">
    <property type="term" value="P:muscle organ development"/>
    <property type="evidence" value="ECO:0007669"/>
    <property type="project" value="UniProtKB-KW"/>
</dbReference>
<dbReference type="Proteomes" id="UP001620626">
    <property type="component" value="Unassembled WGS sequence"/>
</dbReference>
<dbReference type="InterPro" id="IPR001781">
    <property type="entry name" value="Znf_LIM"/>
</dbReference>
<dbReference type="SUPFAM" id="SSF57716">
    <property type="entry name" value="Glucocorticoid receptor-like (DNA-binding domain)"/>
    <property type="match status" value="2"/>
</dbReference>
<dbReference type="SMART" id="SM00132">
    <property type="entry name" value="LIM"/>
    <property type="match status" value="2"/>
</dbReference>
<dbReference type="PANTHER" id="PTHR24215">
    <property type="entry name" value="RHO-GTPASE-ACTIVATING PROTEIN LRG1"/>
    <property type="match status" value="1"/>
</dbReference>
<keyword evidence="12" id="KW-1185">Reference proteome</keyword>
<dbReference type="Pfam" id="PF00412">
    <property type="entry name" value="LIM"/>
    <property type="match status" value="2"/>
</dbReference>
<organism evidence="11 12">
    <name type="scientific">Heterodera trifolii</name>
    <dbReference type="NCBI Taxonomy" id="157864"/>
    <lineage>
        <taxon>Eukaryota</taxon>
        <taxon>Metazoa</taxon>
        <taxon>Ecdysozoa</taxon>
        <taxon>Nematoda</taxon>
        <taxon>Chromadorea</taxon>
        <taxon>Rhabditida</taxon>
        <taxon>Tylenchina</taxon>
        <taxon>Tylenchomorpha</taxon>
        <taxon>Tylenchoidea</taxon>
        <taxon>Heteroderidae</taxon>
        <taxon>Heteroderinae</taxon>
        <taxon>Heterodera</taxon>
    </lineage>
</organism>
<evidence type="ECO:0000256" key="2">
    <source>
        <dbReference type="ARBA" id="ARBA00022541"/>
    </source>
</evidence>
<evidence type="ECO:0000313" key="11">
    <source>
        <dbReference type="EMBL" id="KAL3124927.1"/>
    </source>
</evidence>
<dbReference type="GO" id="GO:0005634">
    <property type="term" value="C:nucleus"/>
    <property type="evidence" value="ECO:0007669"/>
    <property type="project" value="UniProtKB-SubCell"/>
</dbReference>
<dbReference type="FunFam" id="2.10.110.10:FF:000001">
    <property type="entry name" value="Cysteine and glycine-rich protein 1"/>
    <property type="match status" value="1"/>
</dbReference>
<accession>A0ABD2MBL9</accession>
<evidence type="ECO:0000256" key="6">
    <source>
        <dbReference type="ARBA" id="ARBA00023038"/>
    </source>
</evidence>
<evidence type="ECO:0000256" key="9">
    <source>
        <dbReference type="SAM" id="MobiDB-lite"/>
    </source>
</evidence>
<evidence type="ECO:0000256" key="4">
    <source>
        <dbReference type="ARBA" id="ARBA00022737"/>
    </source>
</evidence>
<gene>
    <name evidence="11" type="ORF">niasHT_001820</name>
</gene>
<proteinExistence type="predicted"/>
<keyword evidence="7" id="KW-0539">Nucleus</keyword>
<evidence type="ECO:0000256" key="1">
    <source>
        <dbReference type="ARBA" id="ARBA00004123"/>
    </source>
</evidence>
<keyword evidence="2" id="KW-0517">Myogenesis</keyword>
<protein>
    <recommendedName>
        <fullName evidence="10">LIM zinc-binding domain-containing protein</fullName>
    </recommendedName>
</protein>
<dbReference type="GO" id="GO:0046872">
    <property type="term" value="F:metal ion binding"/>
    <property type="evidence" value="ECO:0007669"/>
    <property type="project" value="UniProtKB-KW"/>
</dbReference>
<evidence type="ECO:0000256" key="8">
    <source>
        <dbReference type="PROSITE-ProRule" id="PRU00125"/>
    </source>
</evidence>
<dbReference type="EMBL" id="JBICBT010000056">
    <property type="protein sequence ID" value="KAL3124927.1"/>
    <property type="molecule type" value="Genomic_DNA"/>
</dbReference>
<feature type="domain" description="LIM zinc-binding" evidence="10">
    <location>
        <begin position="14"/>
        <end position="78"/>
    </location>
</feature>
<dbReference type="AlphaFoldDB" id="A0ABD2MBL9"/>
<keyword evidence="3 8" id="KW-0479">Metal-binding</keyword>
<feature type="region of interest" description="Disordered" evidence="9">
    <location>
        <begin position="120"/>
        <end position="207"/>
    </location>
</feature>
<name>A0ABD2MBL9_9BILA</name>
<sequence length="311" mass="34201">MFPRLSSSCSSLAFLCDRCSEPILPKEESILTVGKCFFHRNCFFCNQKQCGRALSLAEYGVHQSEVFCANCFVSLFSVQRDVSISYQSEKSDGGSNGNVIEKKKVEKAIVAQHYERQLRTVQLGDEEGHGEEQQETLSGRSSDWSDCVGSEDGERSGRSSPTFGRGWRFGQLLTSPIPEVEEEADSPSAASSVACSSPCPPQPSASPPATVLRFFPPRVPLESARRSALSVRRASVCKRCLQRAFEAEKLIAAGEVWHKRCFRCLRCGRSLEPGKFSDRDGEIFCNNCYAKQFGPKGVGCGIGAGILQMHQ</sequence>
<evidence type="ECO:0000256" key="5">
    <source>
        <dbReference type="ARBA" id="ARBA00022833"/>
    </source>
</evidence>
<comment type="subcellular location">
    <subcellularLocation>
        <location evidence="1">Nucleus</location>
    </subcellularLocation>
</comment>
<dbReference type="PROSITE" id="PS50023">
    <property type="entry name" value="LIM_DOMAIN_2"/>
    <property type="match status" value="2"/>
</dbReference>
<evidence type="ECO:0000259" key="10">
    <source>
        <dbReference type="PROSITE" id="PS50023"/>
    </source>
</evidence>
<keyword evidence="6 8" id="KW-0440">LIM domain</keyword>
<evidence type="ECO:0000256" key="3">
    <source>
        <dbReference type="ARBA" id="ARBA00022723"/>
    </source>
</evidence>
<comment type="caution">
    <text evidence="11">The sequence shown here is derived from an EMBL/GenBank/DDBJ whole genome shotgun (WGS) entry which is preliminary data.</text>
</comment>
<evidence type="ECO:0000256" key="7">
    <source>
        <dbReference type="ARBA" id="ARBA00023242"/>
    </source>
</evidence>